<dbReference type="GO" id="GO:0035658">
    <property type="term" value="C:Mon1-Ccz1 complex"/>
    <property type="evidence" value="ECO:0007669"/>
    <property type="project" value="InterPro"/>
</dbReference>
<accession>A0A7J7JWY8</accession>
<feature type="domain" description="Mic1" evidence="1">
    <location>
        <begin position="28"/>
        <end position="274"/>
    </location>
</feature>
<reference evidence="2" key="1">
    <citation type="submission" date="2020-06" db="EMBL/GenBank/DDBJ databases">
        <title>Draft genome of Bugula neritina, a colonial animal packing powerful symbionts and potential medicines.</title>
        <authorList>
            <person name="Rayko M."/>
        </authorList>
    </citation>
    <scope>NUCLEOTIDE SEQUENCE [LARGE SCALE GENOMIC DNA]</scope>
    <source>
        <strain evidence="2">Kwan_BN1</strain>
    </source>
</reference>
<dbReference type="Pfam" id="PF07035">
    <property type="entry name" value="RMC1_C"/>
    <property type="match status" value="1"/>
</dbReference>
<dbReference type="GO" id="GO:0031902">
    <property type="term" value="C:late endosome membrane"/>
    <property type="evidence" value="ECO:0007669"/>
    <property type="project" value="TreeGrafter"/>
</dbReference>
<sequence length="292" mass="33537">MWKTEISLPGFVDMISDKCLLIEVLLHRAGAKSLILDVVRSLVTPKTASSLTTIGEIFNRLNQVYAYNEDMKSDFEVLAVTKSWLAANAVSVIQQDDIYTHVFYPIFGEQRARRDEKSNSSFPISVMVEYIASLQTFDLPVHFYLYELLVNTLVDCGQLFRLHQFLQYHVMADSKHLACLLLSLQNVYPPAFQIALDMLKRLGTAHDEIVEVFLSKHQVLTAIRYLRSVGLANQMQPRKFLSVAKESGDPDIFYTTYKYFEDINVKQRNTTSFAPGDHCEEYQHHFSVLFCQ</sequence>
<dbReference type="GO" id="GO:0005765">
    <property type="term" value="C:lysosomal membrane"/>
    <property type="evidence" value="ECO:0007669"/>
    <property type="project" value="TreeGrafter"/>
</dbReference>
<proteinExistence type="predicted"/>
<dbReference type="InterPro" id="IPR040371">
    <property type="entry name" value="RMC1"/>
</dbReference>
<dbReference type="PANTHER" id="PTHR12897">
    <property type="entry name" value="COLON CANCER-ASSOCIATED PROTEIN MIC1"/>
    <property type="match status" value="1"/>
</dbReference>
<evidence type="ECO:0000313" key="2">
    <source>
        <dbReference type="EMBL" id="KAF6029858.1"/>
    </source>
</evidence>
<dbReference type="AlphaFoldDB" id="A0A7J7JWY8"/>
<dbReference type="PANTHER" id="PTHR12897:SF4">
    <property type="entry name" value="REGULATOR OF MON1-CCZ1 COMPLEX"/>
    <property type="match status" value="1"/>
</dbReference>
<dbReference type="EMBL" id="VXIV02001783">
    <property type="protein sequence ID" value="KAF6029858.1"/>
    <property type="molecule type" value="Genomic_DNA"/>
</dbReference>
<name>A0A7J7JWY8_BUGNE</name>
<dbReference type="GO" id="GO:0010506">
    <property type="term" value="P:regulation of autophagy"/>
    <property type="evidence" value="ECO:0007669"/>
    <property type="project" value="InterPro"/>
</dbReference>
<evidence type="ECO:0000313" key="3">
    <source>
        <dbReference type="Proteomes" id="UP000593567"/>
    </source>
</evidence>
<dbReference type="Proteomes" id="UP000593567">
    <property type="component" value="Unassembled WGS sequence"/>
</dbReference>
<dbReference type="InterPro" id="IPR009755">
    <property type="entry name" value="RMC1_C"/>
</dbReference>
<dbReference type="OrthoDB" id="26384at2759"/>
<organism evidence="2 3">
    <name type="scientific">Bugula neritina</name>
    <name type="common">Brown bryozoan</name>
    <name type="synonym">Sertularia neritina</name>
    <dbReference type="NCBI Taxonomy" id="10212"/>
    <lineage>
        <taxon>Eukaryota</taxon>
        <taxon>Metazoa</taxon>
        <taxon>Spiralia</taxon>
        <taxon>Lophotrochozoa</taxon>
        <taxon>Bryozoa</taxon>
        <taxon>Gymnolaemata</taxon>
        <taxon>Cheilostomatida</taxon>
        <taxon>Flustrina</taxon>
        <taxon>Buguloidea</taxon>
        <taxon>Bugulidae</taxon>
        <taxon>Bugula</taxon>
    </lineage>
</organism>
<comment type="caution">
    <text evidence="2">The sequence shown here is derived from an EMBL/GenBank/DDBJ whole genome shotgun (WGS) entry which is preliminary data.</text>
</comment>
<keyword evidence="3" id="KW-1185">Reference proteome</keyword>
<protein>
    <submittedName>
        <fullName evidence="2">C18orf8</fullName>
    </submittedName>
</protein>
<gene>
    <name evidence="2" type="ORF">EB796_011830</name>
</gene>
<evidence type="ECO:0000259" key="1">
    <source>
        <dbReference type="Pfam" id="PF07035"/>
    </source>
</evidence>